<sequence>MNTPNPTDWETLAGEALDPTDDLIMTQLSSLYDAIDPVPADLVDRLSFAISLDALNAELAELVALPLEAMAARGAETSEVKTLTFTSDSLTTMVSISPAGPDRVRIDGWCAPGAGVRVELRQVETTMSADADEDGRFVFEEVAHGLTRFVVQLAGENRPPVITPAVEL</sequence>
<evidence type="ECO:0000313" key="2">
    <source>
        <dbReference type="Proteomes" id="UP001056336"/>
    </source>
</evidence>
<keyword evidence="2" id="KW-1185">Reference proteome</keyword>
<evidence type="ECO:0008006" key="3">
    <source>
        <dbReference type="Google" id="ProtNLM"/>
    </source>
</evidence>
<gene>
    <name evidence="1" type="ORF">M6D93_17295</name>
</gene>
<dbReference type="EMBL" id="CP097332">
    <property type="protein sequence ID" value="UQX88034.1"/>
    <property type="molecule type" value="Genomic_DNA"/>
</dbReference>
<name>A0ABY4QXE2_9ACTN</name>
<dbReference type="Proteomes" id="UP001056336">
    <property type="component" value="Chromosome"/>
</dbReference>
<organism evidence="1 2">
    <name type="scientific">Jatrophihabitans telluris</name>
    <dbReference type="NCBI Taxonomy" id="2038343"/>
    <lineage>
        <taxon>Bacteria</taxon>
        <taxon>Bacillati</taxon>
        <taxon>Actinomycetota</taxon>
        <taxon>Actinomycetes</taxon>
        <taxon>Jatrophihabitantales</taxon>
        <taxon>Jatrophihabitantaceae</taxon>
        <taxon>Jatrophihabitans</taxon>
    </lineage>
</organism>
<proteinExistence type="predicted"/>
<evidence type="ECO:0000313" key="1">
    <source>
        <dbReference type="EMBL" id="UQX88034.1"/>
    </source>
</evidence>
<protein>
    <recommendedName>
        <fullName evidence="3">Carboxypeptidase regulatory-like domain-containing protein</fullName>
    </recommendedName>
</protein>
<reference evidence="1" key="1">
    <citation type="journal article" date="2018" name="Int. J. Syst. Evol. Microbiol.">
        <title>Jatrophihabitans telluris sp. nov., isolated from sediment soil of lava forest wetlands and the emended description of the genus Jatrophihabitans.</title>
        <authorList>
            <person name="Lee K.C."/>
            <person name="Suh M.K."/>
            <person name="Eom M.K."/>
            <person name="Kim K.K."/>
            <person name="Kim J.S."/>
            <person name="Kim D.S."/>
            <person name="Ko S.H."/>
            <person name="Shin Y.K."/>
            <person name="Lee J.S."/>
        </authorList>
    </citation>
    <scope>NUCLEOTIDE SEQUENCE</scope>
    <source>
        <strain evidence="1">N237</strain>
    </source>
</reference>
<reference evidence="1" key="2">
    <citation type="submission" date="2022-05" db="EMBL/GenBank/DDBJ databases">
        <authorList>
            <person name="Kim J.-S."/>
            <person name="Lee K."/>
            <person name="Suh M."/>
            <person name="Eom M."/>
            <person name="Kim J.-S."/>
            <person name="Kim D.-S."/>
            <person name="Ko S.-H."/>
            <person name="Shin Y."/>
            <person name="Lee J.-S."/>
        </authorList>
    </citation>
    <scope>NUCLEOTIDE SEQUENCE</scope>
    <source>
        <strain evidence="1">N237</strain>
    </source>
</reference>
<accession>A0ABY4QXE2</accession>
<dbReference type="RefSeq" id="WP_249771141.1">
    <property type="nucleotide sequence ID" value="NZ_CP097332.1"/>
</dbReference>